<proteinExistence type="predicted"/>
<accession>A0AAD9J812</accession>
<keyword evidence="2" id="KW-1185">Reference proteome</keyword>
<reference evidence="1" key="1">
    <citation type="journal article" date="2023" name="Mol. Biol. Evol.">
        <title>Third-Generation Sequencing Reveals the Adaptive Role of the Epigenome in Three Deep-Sea Polychaetes.</title>
        <authorList>
            <person name="Perez M."/>
            <person name="Aroh O."/>
            <person name="Sun Y."/>
            <person name="Lan Y."/>
            <person name="Juniper S.K."/>
            <person name="Young C.R."/>
            <person name="Angers B."/>
            <person name="Qian P.Y."/>
        </authorList>
    </citation>
    <scope>NUCLEOTIDE SEQUENCE</scope>
    <source>
        <strain evidence="1">P08H-3</strain>
    </source>
</reference>
<organism evidence="1 2">
    <name type="scientific">Paralvinella palmiformis</name>
    <dbReference type="NCBI Taxonomy" id="53620"/>
    <lineage>
        <taxon>Eukaryota</taxon>
        <taxon>Metazoa</taxon>
        <taxon>Spiralia</taxon>
        <taxon>Lophotrochozoa</taxon>
        <taxon>Annelida</taxon>
        <taxon>Polychaeta</taxon>
        <taxon>Sedentaria</taxon>
        <taxon>Canalipalpata</taxon>
        <taxon>Terebellida</taxon>
        <taxon>Terebelliformia</taxon>
        <taxon>Alvinellidae</taxon>
        <taxon>Paralvinella</taxon>
    </lineage>
</organism>
<gene>
    <name evidence="1" type="ORF">LSH36_545g02009</name>
</gene>
<dbReference type="AlphaFoldDB" id="A0AAD9J812"/>
<comment type="caution">
    <text evidence="1">The sequence shown here is derived from an EMBL/GenBank/DDBJ whole genome shotgun (WGS) entry which is preliminary data.</text>
</comment>
<dbReference type="EMBL" id="JAODUP010000545">
    <property type="protein sequence ID" value="KAK2147600.1"/>
    <property type="molecule type" value="Genomic_DNA"/>
</dbReference>
<evidence type="ECO:0000313" key="2">
    <source>
        <dbReference type="Proteomes" id="UP001208570"/>
    </source>
</evidence>
<sequence length="207" mass="23736">MSKTTRSDVAKKLEACLADISTWMSANMFKVAVQDLIYTFKALQGTAPQYIEELIVPYQPIKVSTVRFWSILSRANNTWSDIRSRDIKFKQSAGEEFSSVYPGINNIIIGRLYRSWEDEFFKTCALHECGDEYWNMKQVYKFERLWGQPGHSFTCYYDPNDVTQGTESSVASFHAETCVMSQQSLSCQARTRTDGGVMKRLLLKLLA</sequence>
<evidence type="ECO:0000313" key="1">
    <source>
        <dbReference type="EMBL" id="KAK2147600.1"/>
    </source>
</evidence>
<dbReference type="Proteomes" id="UP001208570">
    <property type="component" value="Unassembled WGS sequence"/>
</dbReference>
<protein>
    <submittedName>
        <fullName evidence="1">Uncharacterized protein</fullName>
    </submittedName>
</protein>
<name>A0AAD9J812_9ANNE</name>